<feature type="region of interest" description="Disordered" evidence="1">
    <location>
        <begin position="39"/>
        <end position="76"/>
    </location>
</feature>
<proteinExistence type="predicted"/>
<dbReference type="EMBL" id="KN818271">
    <property type="protein sequence ID" value="KIL62365.1"/>
    <property type="molecule type" value="Genomic_DNA"/>
</dbReference>
<accession>A0A0C2SGX8</accession>
<dbReference type="AlphaFoldDB" id="A0A0C2SGX8"/>
<sequence length="76" mass="8258">MISRDHDNPRWFATDRDCRRCVGPVALLTTAGTEGKVDNQIFMDPPLGDPTSGKAATGSKTEVMSERYDSSGVLVE</sequence>
<name>A0A0C2SGX8_AMAMK</name>
<evidence type="ECO:0000313" key="3">
    <source>
        <dbReference type="Proteomes" id="UP000054549"/>
    </source>
</evidence>
<evidence type="ECO:0000313" key="2">
    <source>
        <dbReference type="EMBL" id="KIL62365.1"/>
    </source>
</evidence>
<gene>
    <name evidence="2" type="ORF">M378DRAFT_165722</name>
</gene>
<dbReference type="HOGENOM" id="CLU_2653998_0_0_1"/>
<dbReference type="Proteomes" id="UP000054549">
    <property type="component" value="Unassembled WGS sequence"/>
</dbReference>
<protein>
    <submittedName>
        <fullName evidence="2">Uncharacterized protein</fullName>
    </submittedName>
</protein>
<dbReference type="InParanoid" id="A0A0C2SGX8"/>
<reference evidence="2 3" key="1">
    <citation type="submission" date="2014-04" db="EMBL/GenBank/DDBJ databases">
        <title>Evolutionary Origins and Diversification of the Mycorrhizal Mutualists.</title>
        <authorList>
            <consortium name="DOE Joint Genome Institute"/>
            <consortium name="Mycorrhizal Genomics Consortium"/>
            <person name="Kohler A."/>
            <person name="Kuo A."/>
            <person name="Nagy L.G."/>
            <person name="Floudas D."/>
            <person name="Copeland A."/>
            <person name="Barry K.W."/>
            <person name="Cichocki N."/>
            <person name="Veneault-Fourrey C."/>
            <person name="LaButti K."/>
            <person name="Lindquist E.A."/>
            <person name="Lipzen A."/>
            <person name="Lundell T."/>
            <person name="Morin E."/>
            <person name="Murat C."/>
            <person name="Riley R."/>
            <person name="Ohm R."/>
            <person name="Sun H."/>
            <person name="Tunlid A."/>
            <person name="Henrissat B."/>
            <person name="Grigoriev I.V."/>
            <person name="Hibbett D.S."/>
            <person name="Martin F."/>
        </authorList>
    </citation>
    <scope>NUCLEOTIDE SEQUENCE [LARGE SCALE GENOMIC DNA]</scope>
    <source>
        <strain evidence="2 3">Koide BX008</strain>
    </source>
</reference>
<evidence type="ECO:0000256" key="1">
    <source>
        <dbReference type="SAM" id="MobiDB-lite"/>
    </source>
</evidence>
<keyword evidence="3" id="KW-1185">Reference proteome</keyword>
<organism evidence="2 3">
    <name type="scientific">Amanita muscaria (strain Koide BX008)</name>
    <dbReference type="NCBI Taxonomy" id="946122"/>
    <lineage>
        <taxon>Eukaryota</taxon>
        <taxon>Fungi</taxon>
        <taxon>Dikarya</taxon>
        <taxon>Basidiomycota</taxon>
        <taxon>Agaricomycotina</taxon>
        <taxon>Agaricomycetes</taxon>
        <taxon>Agaricomycetidae</taxon>
        <taxon>Agaricales</taxon>
        <taxon>Pluteineae</taxon>
        <taxon>Amanitaceae</taxon>
        <taxon>Amanita</taxon>
    </lineage>
</organism>